<keyword evidence="1" id="KW-0472">Membrane</keyword>
<keyword evidence="1" id="KW-0812">Transmembrane</keyword>
<sequence>MQYYITTITISYIVKSFCVILPPSVGYWYYQWIITLGINCNKCVGEGQGVDIHINRASNSNLDIHWLHVL</sequence>
<feature type="transmembrane region" description="Helical" evidence="1">
    <location>
        <begin position="12"/>
        <end position="30"/>
    </location>
</feature>
<protein>
    <submittedName>
        <fullName evidence="2">Uncharacterized protein</fullName>
    </submittedName>
</protein>
<dbReference type="HOGENOM" id="CLU_2760682_0_0_1"/>
<dbReference type="KEGG" id="lgi:LOTGIDRAFT_215980"/>
<evidence type="ECO:0000313" key="3">
    <source>
        <dbReference type="Proteomes" id="UP000030746"/>
    </source>
</evidence>
<dbReference type="EMBL" id="KB201891">
    <property type="protein sequence ID" value="ESO93596.1"/>
    <property type="molecule type" value="Genomic_DNA"/>
</dbReference>
<evidence type="ECO:0000313" key="2">
    <source>
        <dbReference type="EMBL" id="ESO93596.1"/>
    </source>
</evidence>
<keyword evidence="3" id="KW-1185">Reference proteome</keyword>
<dbReference type="AlphaFoldDB" id="V4AJ78"/>
<gene>
    <name evidence="2" type="ORF">LOTGIDRAFT_215980</name>
</gene>
<dbReference type="RefSeq" id="XP_009055791.1">
    <property type="nucleotide sequence ID" value="XM_009057543.1"/>
</dbReference>
<proteinExistence type="predicted"/>
<keyword evidence="1" id="KW-1133">Transmembrane helix</keyword>
<dbReference type="GeneID" id="20246609"/>
<organism evidence="2 3">
    <name type="scientific">Lottia gigantea</name>
    <name type="common">Giant owl limpet</name>
    <dbReference type="NCBI Taxonomy" id="225164"/>
    <lineage>
        <taxon>Eukaryota</taxon>
        <taxon>Metazoa</taxon>
        <taxon>Spiralia</taxon>
        <taxon>Lophotrochozoa</taxon>
        <taxon>Mollusca</taxon>
        <taxon>Gastropoda</taxon>
        <taxon>Patellogastropoda</taxon>
        <taxon>Lottioidea</taxon>
        <taxon>Lottiidae</taxon>
        <taxon>Lottia</taxon>
    </lineage>
</organism>
<dbReference type="CTD" id="20246609"/>
<dbReference type="Proteomes" id="UP000030746">
    <property type="component" value="Unassembled WGS sequence"/>
</dbReference>
<name>V4AJ78_LOTGI</name>
<reference evidence="2 3" key="1">
    <citation type="journal article" date="2013" name="Nature">
        <title>Insights into bilaterian evolution from three spiralian genomes.</title>
        <authorList>
            <person name="Simakov O."/>
            <person name="Marletaz F."/>
            <person name="Cho S.J."/>
            <person name="Edsinger-Gonzales E."/>
            <person name="Havlak P."/>
            <person name="Hellsten U."/>
            <person name="Kuo D.H."/>
            <person name="Larsson T."/>
            <person name="Lv J."/>
            <person name="Arendt D."/>
            <person name="Savage R."/>
            <person name="Osoegawa K."/>
            <person name="de Jong P."/>
            <person name="Grimwood J."/>
            <person name="Chapman J.A."/>
            <person name="Shapiro H."/>
            <person name="Aerts A."/>
            <person name="Otillar R.P."/>
            <person name="Terry A.Y."/>
            <person name="Boore J.L."/>
            <person name="Grigoriev I.V."/>
            <person name="Lindberg D.R."/>
            <person name="Seaver E.C."/>
            <person name="Weisblat D.A."/>
            <person name="Putnam N.H."/>
            <person name="Rokhsar D.S."/>
        </authorList>
    </citation>
    <scope>NUCLEOTIDE SEQUENCE [LARGE SCALE GENOMIC DNA]</scope>
</reference>
<evidence type="ECO:0000256" key="1">
    <source>
        <dbReference type="SAM" id="Phobius"/>
    </source>
</evidence>
<accession>V4AJ78</accession>